<accession>A0ABQ3F5G6</accession>
<organism evidence="1 2">
    <name type="scientific">Streptomyces cirratus</name>
    <dbReference type="NCBI Taxonomy" id="68187"/>
    <lineage>
        <taxon>Bacteria</taxon>
        <taxon>Bacillati</taxon>
        <taxon>Actinomycetota</taxon>
        <taxon>Actinomycetes</taxon>
        <taxon>Kitasatosporales</taxon>
        <taxon>Streptomycetaceae</taxon>
        <taxon>Streptomyces</taxon>
    </lineage>
</organism>
<name>A0ABQ3F5G6_9ACTN</name>
<evidence type="ECO:0000313" key="2">
    <source>
        <dbReference type="Proteomes" id="UP000642673"/>
    </source>
</evidence>
<dbReference type="EMBL" id="BMVP01000028">
    <property type="protein sequence ID" value="GHB85373.1"/>
    <property type="molecule type" value="Genomic_DNA"/>
</dbReference>
<dbReference type="Proteomes" id="UP000642673">
    <property type="component" value="Unassembled WGS sequence"/>
</dbReference>
<gene>
    <name evidence="1" type="ORF">GCM10010347_65350</name>
</gene>
<keyword evidence="2" id="KW-1185">Reference proteome</keyword>
<reference evidence="2" key="1">
    <citation type="journal article" date="2019" name="Int. J. Syst. Evol. Microbiol.">
        <title>The Global Catalogue of Microorganisms (GCM) 10K type strain sequencing project: providing services to taxonomists for standard genome sequencing and annotation.</title>
        <authorList>
            <consortium name="The Broad Institute Genomics Platform"/>
            <consortium name="The Broad Institute Genome Sequencing Center for Infectious Disease"/>
            <person name="Wu L."/>
            <person name="Ma J."/>
        </authorList>
    </citation>
    <scope>NUCLEOTIDE SEQUENCE [LARGE SCALE GENOMIC DNA]</scope>
    <source>
        <strain evidence="2">JCM 4738</strain>
    </source>
</reference>
<sequence length="96" mass="10341">MRLARNIVRVRDGKRRGDILTPDLSYHGTSMFTLGWGAIRSATPRPVDRYGLGPAFPAPYPPAPGRAHEGHGCDASCADEVAGRSTAGVPRTWPRS</sequence>
<proteinExistence type="predicted"/>
<evidence type="ECO:0000313" key="1">
    <source>
        <dbReference type="EMBL" id="GHB85373.1"/>
    </source>
</evidence>
<comment type="caution">
    <text evidence="1">The sequence shown here is derived from an EMBL/GenBank/DDBJ whole genome shotgun (WGS) entry which is preliminary data.</text>
</comment>
<protein>
    <submittedName>
        <fullName evidence="1">Uncharacterized protein</fullName>
    </submittedName>
</protein>